<dbReference type="OrthoDB" id="5819582at2759"/>
<dbReference type="InterPro" id="IPR002656">
    <property type="entry name" value="Acyl_transf_3_dom"/>
</dbReference>
<dbReference type="RefSeq" id="XP_035320702.1">
    <property type="nucleotide sequence ID" value="XM_035469608.1"/>
</dbReference>
<feature type="transmembrane region" description="Helical" evidence="2">
    <location>
        <begin position="33"/>
        <end position="53"/>
    </location>
</feature>
<keyword evidence="2" id="KW-0472">Membrane</keyword>
<feature type="transmembrane region" description="Helical" evidence="2">
    <location>
        <begin position="475"/>
        <end position="494"/>
    </location>
</feature>
<proteinExistence type="predicted"/>
<evidence type="ECO:0000259" key="3">
    <source>
        <dbReference type="Pfam" id="PF01757"/>
    </source>
</evidence>
<evidence type="ECO:0000256" key="1">
    <source>
        <dbReference type="SAM" id="MobiDB-lite"/>
    </source>
</evidence>
<protein>
    <submittedName>
        <fullName evidence="4">Acyltransferase family</fullName>
    </submittedName>
</protein>
<keyword evidence="4" id="KW-0808">Transferase</keyword>
<evidence type="ECO:0000313" key="4">
    <source>
        <dbReference type="EMBL" id="KAF4122050.1"/>
    </source>
</evidence>
<feature type="transmembrane region" description="Helical" evidence="2">
    <location>
        <begin position="432"/>
        <end position="455"/>
    </location>
</feature>
<feature type="transmembrane region" description="Helical" evidence="2">
    <location>
        <begin position="506"/>
        <end position="527"/>
    </location>
</feature>
<keyword evidence="4" id="KW-0012">Acyltransferase</keyword>
<dbReference type="GeneID" id="55973866"/>
<reference evidence="4" key="1">
    <citation type="submission" date="2020-03" db="EMBL/GenBank/DDBJ databases">
        <title>Site-based positive gene gene selection in Geosmithia morbida across the United States reveals a broad range of putative effectors and factors for local host and environmental adapation.</title>
        <authorList>
            <person name="Onufrak A."/>
            <person name="Murdoch R.W."/>
            <person name="Gazis R."/>
            <person name="Huff M."/>
            <person name="Staton M."/>
            <person name="Klingeman W."/>
            <person name="Hadziabdic D."/>
        </authorList>
    </citation>
    <scope>NUCLEOTIDE SEQUENCE</scope>
    <source>
        <strain evidence="4">1262</strain>
    </source>
</reference>
<comment type="caution">
    <text evidence="4">The sequence shown here is derived from an EMBL/GenBank/DDBJ whole genome shotgun (WGS) entry which is preliminary data.</text>
</comment>
<dbReference type="GO" id="GO:0016747">
    <property type="term" value="F:acyltransferase activity, transferring groups other than amino-acyl groups"/>
    <property type="evidence" value="ECO:0007669"/>
    <property type="project" value="InterPro"/>
</dbReference>
<feature type="domain" description="Acyltransferase 3" evidence="3">
    <location>
        <begin position="270"/>
        <end position="522"/>
    </location>
</feature>
<dbReference type="InterPro" id="IPR050879">
    <property type="entry name" value="Acyltransferase_3"/>
</dbReference>
<evidence type="ECO:0000313" key="5">
    <source>
        <dbReference type="Proteomes" id="UP000749293"/>
    </source>
</evidence>
<feature type="compositionally biased region" description="Low complexity" evidence="1">
    <location>
        <begin position="366"/>
        <end position="380"/>
    </location>
</feature>
<keyword evidence="5" id="KW-1185">Reference proteome</keyword>
<feature type="region of interest" description="Disordered" evidence="1">
    <location>
        <begin position="366"/>
        <end position="387"/>
    </location>
</feature>
<keyword evidence="2" id="KW-1133">Transmembrane helix</keyword>
<keyword evidence="2" id="KW-0812">Transmembrane</keyword>
<dbReference type="Pfam" id="PF01757">
    <property type="entry name" value="Acyl_transf_3"/>
    <property type="match status" value="1"/>
</dbReference>
<organism evidence="4 5">
    <name type="scientific">Geosmithia morbida</name>
    <dbReference type="NCBI Taxonomy" id="1094350"/>
    <lineage>
        <taxon>Eukaryota</taxon>
        <taxon>Fungi</taxon>
        <taxon>Dikarya</taxon>
        <taxon>Ascomycota</taxon>
        <taxon>Pezizomycotina</taxon>
        <taxon>Sordariomycetes</taxon>
        <taxon>Hypocreomycetidae</taxon>
        <taxon>Hypocreales</taxon>
        <taxon>Bionectriaceae</taxon>
        <taxon>Geosmithia</taxon>
    </lineage>
</organism>
<dbReference type="AlphaFoldDB" id="A0A9P4YU06"/>
<dbReference type="PANTHER" id="PTHR23028">
    <property type="entry name" value="ACETYLTRANSFERASE"/>
    <property type="match status" value="1"/>
</dbReference>
<dbReference type="Proteomes" id="UP000749293">
    <property type="component" value="Unassembled WGS sequence"/>
</dbReference>
<sequence>MLGHGAAPPGSLEPYESWGSLPIVCLLHRGRPMVAIFFAISGYVVCRHILRAIHERRIDAAYRSLASAALRRAFRLYIPPTVSMLLVAVLAQMGAFRSETDIYKGPDSVYINGTVSELKLAGARARCPRGIPAVRGAGGIADYLDLGSPDYLYNLTGWDGDSRICINTTSQLFGPASVYDGLVNPADGQIAKMSNLTRGLGTYALQSYVSAGVYAYQHDVPYAGPVPMRITGSNVTNCTEFKLVQLGGMWEEHPLIHDNATYAVQNFTRVYTEWVNPFNFGHYHTRYDPHTFTIPMEFRASLVLYIFLLATAAVRPRWRLGLACGVAAYSLHFGRWDVAAFMGAMAMSEYDIRAGARAGHYRLLQSESPSPHASSSSSSSWLGGRDQKQRRRRASAVRWALTILALHLLSYPDSSAEYTPGFRMLAAWMPRYYMPISGWMYYQSVGAVLLLRCILHEPVLCRFLESPVPQHLGRISFSFYLVHGPILHSLGFWVMPRLFDLFGQPVGFAIGWTVLLSLALYVSNIWYRHVDTWSMGVGRRVERFLLED</sequence>
<evidence type="ECO:0000256" key="2">
    <source>
        <dbReference type="SAM" id="Phobius"/>
    </source>
</evidence>
<gene>
    <name evidence="4" type="ORF">GMORB2_7643</name>
</gene>
<feature type="transmembrane region" description="Helical" evidence="2">
    <location>
        <begin position="74"/>
        <end position="96"/>
    </location>
</feature>
<name>A0A9P4YU06_9HYPO</name>
<accession>A0A9P4YU06</accession>
<dbReference type="PANTHER" id="PTHR23028:SF134">
    <property type="entry name" value="PUTATIVE (AFU_ORTHOLOGUE AFUA_4G08520)-RELATED"/>
    <property type="match status" value="1"/>
</dbReference>
<dbReference type="EMBL" id="JAANYQ010000010">
    <property type="protein sequence ID" value="KAF4122050.1"/>
    <property type="molecule type" value="Genomic_DNA"/>
</dbReference>